<gene>
    <name evidence="1" type="ORF">C1876_12155</name>
    <name evidence="2" type="ORF">DMP09_07515</name>
</gene>
<proteinExistence type="predicted"/>
<dbReference type="InterPro" id="IPR050490">
    <property type="entry name" value="Bact_solute-bd_prot1"/>
</dbReference>
<dbReference type="Proteomes" id="UP000253817">
    <property type="component" value="Unassembled WGS sequence"/>
</dbReference>
<keyword evidence="3" id="KW-1185">Reference proteome</keyword>
<dbReference type="EMBL" id="QICC01000024">
    <property type="protein sequence ID" value="RNM41876.1"/>
    <property type="molecule type" value="Genomic_DNA"/>
</dbReference>
<sequence length="478" mass="54130">MFFRKHTGGTLVWRRLKCRLSRPGSGDSWYYLFVYLGDRGVEESALKSRAIKVAALILAALFTVAGCTSHADTTVVPEEEAPLYTWGEFTGRTITVWGDKDDLSRPYIVRAFEDYQQKTGNVIEVVPLSKVDLDEKVPRAFSSDEEERPDLLLSYGGTNVENLNPDENFYDFTDAPWIDDLTDTALTQAVFNGKVIGLPHGEASVSGTLYNKELFETYHLDIPTTQEEFLSVCETLLQNGVTPVYLPYKEITMLLYQFPMDSFLKEQRVLDGLNDNTLSYADVPEMRKIVQWYKTMSDSGYFGEAYADNDWDGMDEAMQSGEYAMMLCWDTWLYTGYTGDPSNIGIMPAFMGTPENGSFEGPNILLGIANKKSDQLDVTLDLINFMADPCNYNVHYAGVYTAPVFNDQRGSITTPQYMETERLINKLFYNSTAWSRVRGFSQIDASYIQQYMQDELSLESCLQAMNDARLSRLGLQEP</sequence>
<reference evidence="4" key="2">
    <citation type="submission" date="2018-05" db="EMBL/GenBank/DDBJ databases">
        <title>Genome Sequencing of selected type strains of the family Eggerthellaceae.</title>
        <authorList>
            <person name="Danylec N."/>
            <person name="Stoll D.A."/>
            <person name="Doetsch A."/>
            <person name="Huch M."/>
        </authorList>
    </citation>
    <scope>NUCLEOTIDE SEQUENCE [LARGE SCALE GENOMIC DNA]</scope>
    <source>
        <strain evidence="4">DSM 16107</strain>
    </source>
</reference>
<dbReference type="Gene3D" id="3.40.190.10">
    <property type="entry name" value="Periplasmic binding protein-like II"/>
    <property type="match status" value="2"/>
</dbReference>
<dbReference type="InterPro" id="IPR006059">
    <property type="entry name" value="SBP"/>
</dbReference>
<organism evidence="2 4">
    <name type="scientific">Eggerthella sinensis</name>
    <dbReference type="NCBI Taxonomy" id="242230"/>
    <lineage>
        <taxon>Bacteria</taxon>
        <taxon>Bacillati</taxon>
        <taxon>Actinomycetota</taxon>
        <taxon>Coriobacteriia</taxon>
        <taxon>Eggerthellales</taxon>
        <taxon>Eggerthellaceae</taxon>
        <taxon>Eggerthella</taxon>
    </lineage>
</organism>
<reference evidence="2" key="3">
    <citation type="journal article" date="2019" name="Microbiol. Resour. Announc.">
        <title>Draft Genome Sequences of Type Strains of Gordonibacter faecihominis, Paraeggerthella hongkongensis, Parvibacter caecicola,Slackia equolifaciens, Slackia faecicanis, and Slackia isoflavoniconvertens.</title>
        <authorList>
            <person name="Danylec N."/>
            <person name="Stoll D.A."/>
            <person name="Dotsch A."/>
            <person name="Huch M."/>
        </authorList>
    </citation>
    <scope>NUCLEOTIDE SEQUENCE</scope>
    <source>
        <strain evidence="2">DSM 16107</strain>
    </source>
</reference>
<dbReference type="PANTHER" id="PTHR43649">
    <property type="entry name" value="ARABINOSE-BINDING PROTEIN-RELATED"/>
    <property type="match status" value="1"/>
</dbReference>
<evidence type="ECO:0000313" key="1">
    <source>
        <dbReference type="EMBL" id="RDB67693.1"/>
    </source>
</evidence>
<dbReference type="Pfam" id="PF13416">
    <property type="entry name" value="SBP_bac_8"/>
    <property type="match status" value="1"/>
</dbReference>
<evidence type="ECO:0000313" key="3">
    <source>
        <dbReference type="Proteomes" id="UP000253817"/>
    </source>
</evidence>
<evidence type="ECO:0000313" key="4">
    <source>
        <dbReference type="Proteomes" id="UP000270112"/>
    </source>
</evidence>
<dbReference type="PANTHER" id="PTHR43649:SF12">
    <property type="entry name" value="DIACETYLCHITOBIOSE BINDING PROTEIN DASA"/>
    <property type="match status" value="1"/>
</dbReference>
<name>A0A3N0IYT1_9ACTN</name>
<protein>
    <recommendedName>
        <fullName evidence="5">ABC transporter substrate-binding protein</fullName>
    </recommendedName>
</protein>
<dbReference type="EMBL" id="PPTT01000022">
    <property type="protein sequence ID" value="RDB67693.1"/>
    <property type="molecule type" value="Genomic_DNA"/>
</dbReference>
<dbReference type="Proteomes" id="UP000270112">
    <property type="component" value="Unassembled WGS sequence"/>
</dbReference>
<accession>A0A3N0IYT1</accession>
<comment type="caution">
    <text evidence="2">The sequence shown here is derived from an EMBL/GenBank/DDBJ whole genome shotgun (WGS) entry which is preliminary data.</text>
</comment>
<evidence type="ECO:0000313" key="2">
    <source>
        <dbReference type="EMBL" id="RNM41876.1"/>
    </source>
</evidence>
<dbReference type="SUPFAM" id="SSF53850">
    <property type="entry name" value="Periplasmic binding protein-like II"/>
    <property type="match status" value="1"/>
</dbReference>
<dbReference type="AlphaFoldDB" id="A0A3N0IYT1"/>
<evidence type="ECO:0008006" key="5">
    <source>
        <dbReference type="Google" id="ProtNLM"/>
    </source>
</evidence>
<reference evidence="1 3" key="1">
    <citation type="journal article" date="2018" name="Elife">
        <title>Discovery and characterization of a prevalent human gut bacterial enzyme sufficient for the inactivation of a family of plant toxins.</title>
        <authorList>
            <person name="Koppel N."/>
            <person name="Bisanz J.E."/>
            <person name="Pandelia M.E."/>
            <person name="Turnbaugh P.J."/>
            <person name="Balskus E.P."/>
        </authorList>
    </citation>
    <scope>NUCLEOTIDE SEQUENCE [LARGE SCALE GENOMIC DNA]</scope>
    <source>
        <strain evidence="1 3">DSM 16107</strain>
    </source>
</reference>